<feature type="compositionally biased region" description="Low complexity" evidence="1">
    <location>
        <begin position="61"/>
        <end position="73"/>
    </location>
</feature>
<dbReference type="EMBL" id="JAAMPI010000394">
    <property type="protein sequence ID" value="KAF4631956.1"/>
    <property type="molecule type" value="Genomic_DNA"/>
</dbReference>
<comment type="caution">
    <text evidence="3">The sequence shown here is derived from an EMBL/GenBank/DDBJ whole genome shotgun (WGS) entry which is preliminary data.</text>
</comment>
<evidence type="ECO:0000313" key="3">
    <source>
        <dbReference type="EMBL" id="KAF4631956.1"/>
    </source>
</evidence>
<dbReference type="OrthoDB" id="4775599at2759"/>
<protein>
    <recommendedName>
        <fullName evidence="5">Transmembrane protein</fullName>
    </recommendedName>
</protein>
<gene>
    <name evidence="3" type="ORF">G7Y89_g6172</name>
</gene>
<evidence type="ECO:0000313" key="4">
    <source>
        <dbReference type="Proteomes" id="UP000566819"/>
    </source>
</evidence>
<evidence type="ECO:0000256" key="1">
    <source>
        <dbReference type="SAM" id="MobiDB-lite"/>
    </source>
</evidence>
<feature type="region of interest" description="Disordered" evidence="1">
    <location>
        <begin position="61"/>
        <end position="89"/>
    </location>
</feature>
<organism evidence="3 4">
    <name type="scientific">Cudoniella acicularis</name>
    <dbReference type="NCBI Taxonomy" id="354080"/>
    <lineage>
        <taxon>Eukaryota</taxon>
        <taxon>Fungi</taxon>
        <taxon>Dikarya</taxon>
        <taxon>Ascomycota</taxon>
        <taxon>Pezizomycotina</taxon>
        <taxon>Leotiomycetes</taxon>
        <taxon>Helotiales</taxon>
        <taxon>Tricladiaceae</taxon>
        <taxon>Cudoniella</taxon>
    </lineage>
</organism>
<feature type="compositionally biased region" description="Pro residues" evidence="1">
    <location>
        <begin position="182"/>
        <end position="191"/>
    </location>
</feature>
<keyword evidence="2" id="KW-0472">Membrane</keyword>
<name>A0A8H4RN97_9HELO</name>
<dbReference type="Proteomes" id="UP000566819">
    <property type="component" value="Unassembled WGS sequence"/>
</dbReference>
<feature type="region of interest" description="Disordered" evidence="1">
    <location>
        <begin position="225"/>
        <end position="255"/>
    </location>
</feature>
<evidence type="ECO:0000256" key="2">
    <source>
        <dbReference type="SAM" id="Phobius"/>
    </source>
</evidence>
<keyword evidence="2" id="KW-1133">Transmembrane helix</keyword>
<keyword evidence="2" id="KW-0812">Transmembrane</keyword>
<feature type="region of interest" description="Disordered" evidence="1">
    <location>
        <begin position="169"/>
        <end position="195"/>
    </location>
</feature>
<proteinExistence type="predicted"/>
<reference evidence="3 4" key="1">
    <citation type="submission" date="2020-03" db="EMBL/GenBank/DDBJ databases">
        <title>Draft Genome Sequence of Cudoniella acicularis.</title>
        <authorList>
            <person name="Buettner E."/>
            <person name="Kellner H."/>
        </authorList>
    </citation>
    <scope>NUCLEOTIDE SEQUENCE [LARGE SCALE GENOMIC DNA]</scope>
    <source>
        <strain evidence="3 4">DSM 108380</strain>
    </source>
</reference>
<keyword evidence="4" id="KW-1185">Reference proteome</keyword>
<feature type="transmembrane region" description="Helical" evidence="2">
    <location>
        <begin position="99"/>
        <end position="119"/>
    </location>
</feature>
<evidence type="ECO:0008006" key="5">
    <source>
        <dbReference type="Google" id="ProtNLM"/>
    </source>
</evidence>
<sequence length="281" mass="30448">MSSRRLRSRRECLYSRSTFPFSSTFLFLSIVLPTSSFAQLTDQPSAPTRIPSLTTLLTSSISPSPSIDPATPTLFSTAQTPGSGPGDQEFPGETHVFNYYFLIVALVAVLFCICILYIGRRKKRKAALLRRNSQRALAQDVAGFRTRFGRPRNYNGFGFGLGAGAGNRVEEREEGLDERGEAPPPYVPGSKPPSLRSVDVVGADMRRSIGSHTGEDTVELSRLSADGHNQRMSDPPGYSDAQGVESEDISDIARPPAALTISQSFASTRRLLSSTGDSSHA</sequence>
<dbReference type="AlphaFoldDB" id="A0A8H4RN97"/>
<accession>A0A8H4RN97</accession>